<dbReference type="SMART" id="SM00450">
    <property type="entry name" value="RHOD"/>
    <property type="match status" value="1"/>
</dbReference>
<dbReference type="Pfam" id="PF00581">
    <property type="entry name" value="Rhodanese"/>
    <property type="match status" value="1"/>
</dbReference>
<dbReference type="RefSeq" id="WP_093034223.1">
    <property type="nucleotide sequence ID" value="NZ_FNNZ01000015.1"/>
</dbReference>
<dbReference type="InterPro" id="IPR001763">
    <property type="entry name" value="Rhodanese-like_dom"/>
</dbReference>
<dbReference type="InterPro" id="IPR036873">
    <property type="entry name" value="Rhodanese-like_dom_sf"/>
</dbReference>
<dbReference type="AlphaFoldDB" id="A0A1H2ZDE5"/>
<accession>A0A1H2ZDE5</accession>
<gene>
    <name evidence="3" type="ORF">SAMN05421783_11577</name>
</gene>
<keyword evidence="1" id="KW-1133">Transmembrane helix</keyword>
<dbReference type="Gene3D" id="3.40.250.10">
    <property type="entry name" value="Rhodanese-like domain"/>
    <property type="match status" value="1"/>
</dbReference>
<feature type="domain" description="Rhodanese" evidence="2">
    <location>
        <begin position="49"/>
        <end position="139"/>
    </location>
</feature>
<keyword evidence="4" id="KW-1185">Reference proteome</keyword>
<dbReference type="PROSITE" id="PS50206">
    <property type="entry name" value="RHODANESE_3"/>
    <property type="match status" value="1"/>
</dbReference>
<dbReference type="EMBL" id="FNNZ01000015">
    <property type="protein sequence ID" value="SDX15410.1"/>
    <property type="molecule type" value="Genomic_DNA"/>
</dbReference>
<evidence type="ECO:0000256" key="1">
    <source>
        <dbReference type="SAM" id="Phobius"/>
    </source>
</evidence>
<dbReference type="STRING" id="1058.SAMN05421783_11577"/>
<keyword evidence="1" id="KW-0472">Membrane</keyword>
<keyword evidence="3" id="KW-0808">Transferase</keyword>
<dbReference type="PANTHER" id="PTHR43031">
    <property type="entry name" value="FAD-DEPENDENT OXIDOREDUCTASE"/>
    <property type="match status" value="1"/>
</dbReference>
<organism evidence="3 4">
    <name type="scientific">Thiocapsa roseopersicina</name>
    <dbReference type="NCBI Taxonomy" id="1058"/>
    <lineage>
        <taxon>Bacteria</taxon>
        <taxon>Pseudomonadati</taxon>
        <taxon>Pseudomonadota</taxon>
        <taxon>Gammaproteobacteria</taxon>
        <taxon>Chromatiales</taxon>
        <taxon>Chromatiaceae</taxon>
        <taxon>Thiocapsa</taxon>
    </lineage>
</organism>
<evidence type="ECO:0000259" key="2">
    <source>
        <dbReference type="PROSITE" id="PS50206"/>
    </source>
</evidence>
<dbReference type="GO" id="GO:0016740">
    <property type="term" value="F:transferase activity"/>
    <property type="evidence" value="ECO:0007669"/>
    <property type="project" value="UniProtKB-KW"/>
</dbReference>
<dbReference type="PANTHER" id="PTHR43031:SF18">
    <property type="entry name" value="RHODANESE-RELATED SULFURTRANSFERASES"/>
    <property type="match status" value="1"/>
</dbReference>
<dbReference type="InterPro" id="IPR050229">
    <property type="entry name" value="GlpE_sulfurtransferase"/>
</dbReference>
<dbReference type="Proteomes" id="UP000198816">
    <property type="component" value="Unassembled WGS sequence"/>
</dbReference>
<reference evidence="4" key="1">
    <citation type="submission" date="2016-10" db="EMBL/GenBank/DDBJ databases">
        <authorList>
            <person name="Varghese N."/>
            <person name="Submissions S."/>
        </authorList>
    </citation>
    <scope>NUCLEOTIDE SEQUENCE [LARGE SCALE GENOMIC DNA]</scope>
    <source>
        <strain evidence="4">DSM 217</strain>
    </source>
</reference>
<evidence type="ECO:0000313" key="4">
    <source>
        <dbReference type="Proteomes" id="UP000198816"/>
    </source>
</evidence>
<dbReference type="OrthoDB" id="9808735at2"/>
<evidence type="ECO:0000313" key="3">
    <source>
        <dbReference type="EMBL" id="SDX15410.1"/>
    </source>
</evidence>
<feature type="transmembrane region" description="Helical" evidence="1">
    <location>
        <begin position="12"/>
        <end position="33"/>
    </location>
</feature>
<sequence length="142" mass="15558">MLLDQIVEFVGSHWYLFVALFVILGLLTHNIIVGGKGSVEPLAATEMINHQDAVVIDVRPAADFAKGHIINAINIPMNGFKNQIATLTKHKAKPIIINCRSGAQSAMACSQLRKEGFEQVFNLHGGIMAWEAASLPLTRKKR</sequence>
<protein>
    <submittedName>
        <fullName evidence="3">Rhodanese-related sulfurtransferase</fullName>
    </submittedName>
</protein>
<proteinExistence type="predicted"/>
<dbReference type="SUPFAM" id="SSF52821">
    <property type="entry name" value="Rhodanese/Cell cycle control phosphatase"/>
    <property type="match status" value="1"/>
</dbReference>
<dbReference type="CDD" id="cd00158">
    <property type="entry name" value="RHOD"/>
    <property type="match status" value="1"/>
</dbReference>
<name>A0A1H2ZDE5_THIRO</name>
<keyword evidence="1" id="KW-0812">Transmembrane</keyword>